<dbReference type="Proteomes" id="UP000321570">
    <property type="component" value="Unassembled WGS sequence"/>
</dbReference>
<evidence type="ECO:0000313" key="1">
    <source>
        <dbReference type="EMBL" id="VUZ45040.1"/>
    </source>
</evidence>
<evidence type="ECO:0000313" key="2">
    <source>
        <dbReference type="Proteomes" id="UP000321570"/>
    </source>
</evidence>
<accession>A0A564YCV4</accession>
<dbReference type="AlphaFoldDB" id="A0A564YCV4"/>
<keyword evidence="2" id="KW-1185">Reference proteome</keyword>
<gene>
    <name evidence="1" type="ORF">WMSIL1_LOCUS5120</name>
</gene>
<sequence length="94" mass="11614">MWLIVISTSSSWIELTCSTSSSRKYKVEQRISDKLMVYLALSKIGVRKTKKQWFRSCQLREMCSTYWWSRFETLRYQQRTYERKRRKMRSYSKC</sequence>
<organism evidence="1 2">
    <name type="scientific">Hymenolepis diminuta</name>
    <name type="common">Rat tapeworm</name>
    <dbReference type="NCBI Taxonomy" id="6216"/>
    <lineage>
        <taxon>Eukaryota</taxon>
        <taxon>Metazoa</taxon>
        <taxon>Spiralia</taxon>
        <taxon>Lophotrochozoa</taxon>
        <taxon>Platyhelminthes</taxon>
        <taxon>Cestoda</taxon>
        <taxon>Eucestoda</taxon>
        <taxon>Cyclophyllidea</taxon>
        <taxon>Hymenolepididae</taxon>
        <taxon>Hymenolepis</taxon>
    </lineage>
</organism>
<name>A0A564YCV4_HYMDI</name>
<reference evidence="1 2" key="1">
    <citation type="submission" date="2019-07" db="EMBL/GenBank/DDBJ databases">
        <authorList>
            <person name="Jastrzebski P J."/>
            <person name="Paukszto L."/>
            <person name="Jastrzebski P J."/>
        </authorList>
    </citation>
    <scope>NUCLEOTIDE SEQUENCE [LARGE SCALE GENOMIC DNA]</scope>
    <source>
        <strain evidence="1 2">WMS-il1</strain>
    </source>
</reference>
<dbReference type="EMBL" id="CABIJS010000155">
    <property type="protein sequence ID" value="VUZ45040.1"/>
    <property type="molecule type" value="Genomic_DNA"/>
</dbReference>
<protein>
    <submittedName>
        <fullName evidence="1">Uncharacterized protein</fullName>
    </submittedName>
</protein>
<proteinExistence type="predicted"/>